<organism evidence="1 2">
    <name type="scientific">Rubus argutus</name>
    <name type="common">Southern blackberry</name>
    <dbReference type="NCBI Taxonomy" id="59490"/>
    <lineage>
        <taxon>Eukaryota</taxon>
        <taxon>Viridiplantae</taxon>
        <taxon>Streptophyta</taxon>
        <taxon>Embryophyta</taxon>
        <taxon>Tracheophyta</taxon>
        <taxon>Spermatophyta</taxon>
        <taxon>Magnoliopsida</taxon>
        <taxon>eudicotyledons</taxon>
        <taxon>Gunneridae</taxon>
        <taxon>Pentapetalae</taxon>
        <taxon>rosids</taxon>
        <taxon>fabids</taxon>
        <taxon>Rosales</taxon>
        <taxon>Rosaceae</taxon>
        <taxon>Rosoideae</taxon>
        <taxon>Rosoideae incertae sedis</taxon>
        <taxon>Rubus</taxon>
    </lineage>
</organism>
<name>A0AAW1W3Q8_RUBAR</name>
<comment type="caution">
    <text evidence="1">The sequence shown here is derived from an EMBL/GenBank/DDBJ whole genome shotgun (WGS) entry which is preliminary data.</text>
</comment>
<proteinExistence type="predicted"/>
<gene>
    <name evidence="1" type="ORF">M0R45_028107</name>
</gene>
<keyword evidence="2" id="KW-1185">Reference proteome</keyword>
<reference evidence="1 2" key="1">
    <citation type="journal article" date="2023" name="G3 (Bethesda)">
        <title>A chromosome-length genome assembly and annotation of blackberry (Rubus argutus, cv. 'Hillquist').</title>
        <authorList>
            <person name="Bruna T."/>
            <person name="Aryal R."/>
            <person name="Dudchenko O."/>
            <person name="Sargent D.J."/>
            <person name="Mead D."/>
            <person name="Buti M."/>
            <person name="Cavallini A."/>
            <person name="Hytonen T."/>
            <person name="Andres J."/>
            <person name="Pham M."/>
            <person name="Weisz D."/>
            <person name="Mascagni F."/>
            <person name="Usai G."/>
            <person name="Natali L."/>
            <person name="Bassil N."/>
            <person name="Fernandez G.E."/>
            <person name="Lomsadze A."/>
            <person name="Armour M."/>
            <person name="Olukolu B."/>
            <person name="Poorten T."/>
            <person name="Britton C."/>
            <person name="Davik J."/>
            <person name="Ashrafi H."/>
            <person name="Aiden E.L."/>
            <person name="Borodovsky M."/>
            <person name="Worthington M."/>
        </authorList>
    </citation>
    <scope>NUCLEOTIDE SEQUENCE [LARGE SCALE GENOMIC DNA]</scope>
    <source>
        <strain evidence="1">PI 553951</strain>
    </source>
</reference>
<sequence>MSKIQIVKRANRKVSSCDPADPGVLGLLDSKIVFSPDNPTSPRKLVVEIRDIKCLINNEKGPAWLGFTSYKDGKICLEFPSFSDLLDFRKLVDNALAAGFGEAAEATSAAQSTSESSVFSHGAIATAAELQRSVDDLRQRGEPYRKLEEAMRYAVVER</sequence>
<evidence type="ECO:0000313" key="2">
    <source>
        <dbReference type="Proteomes" id="UP001457282"/>
    </source>
</evidence>
<dbReference type="Proteomes" id="UP001457282">
    <property type="component" value="Unassembled WGS sequence"/>
</dbReference>
<dbReference type="AlphaFoldDB" id="A0AAW1W3Q8"/>
<protein>
    <submittedName>
        <fullName evidence="1">Uncharacterized protein</fullName>
    </submittedName>
</protein>
<accession>A0AAW1W3Q8</accession>
<dbReference type="EMBL" id="JBEDUW010000006">
    <property type="protein sequence ID" value="KAK9919516.1"/>
    <property type="molecule type" value="Genomic_DNA"/>
</dbReference>
<evidence type="ECO:0000313" key="1">
    <source>
        <dbReference type="EMBL" id="KAK9919516.1"/>
    </source>
</evidence>